<dbReference type="OrthoDB" id="4070503at2759"/>
<name>A0A1E5RHE3_9ASCO</name>
<feature type="region of interest" description="Disordered" evidence="1">
    <location>
        <begin position="454"/>
        <end position="486"/>
    </location>
</feature>
<dbReference type="GO" id="GO:0043495">
    <property type="term" value="F:protein-membrane adaptor activity"/>
    <property type="evidence" value="ECO:0007669"/>
    <property type="project" value="InterPro"/>
</dbReference>
<dbReference type="EMBL" id="LPNM01000006">
    <property type="protein sequence ID" value="OEJ86321.1"/>
    <property type="molecule type" value="Genomic_DNA"/>
</dbReference>
<sequence>MNEQFSSITGSFLLQSQEAIRNLGKCLETLQKECLENNQALQLDQIQLFDKYERFLSNLSSLQLRSEHIKQKLTSTCDDKDNLENSKQERISFLKTNFSSLMSDFAEINTQLQELSTDINNASAKEDIDPAQDLPLEQQHQLSEEAGSSWKEQCWDKEGSPLRQESPSQHETPGSTFSFQPKPLKLLEKTVSEMNNYPQNGAEGHGPYEHKKSPIKKRHSRRRNSNDELRLPSIFNGRNRISIALFQEDDIYSPNNNNNNNTNDDETVIYPMLDPADEVLEETISEGNQSPEKLLDHQSISEDTPGTQLDDFLNNEDLYNTRPALRRYNSHESILSVQKTPLLFHTTGAAASLSIDNQTTSIQFNPGNERKPAFAGGSMLWNACSSTATTAAIASSTIVNSSKELSHSSSRLLLSQISTTSTGPPFNNTKIHHPITRKPAGSGQSFWNQLKQYTAPSAPSPPFSEIGHRKNTNTSPNRSYKLPQHNRKYTNRGQSLTMTNKGSLIYSGPNTAFTKQSVQTEVQSDLLTDALTSNIEN</sequence>
<feature type="region of interest" description="Disordered" evidence="1">
    <location>
        <begin position="195"/>
        <end position="231"/>
    </location>
</feature>
<dbReference type="Pfam" id="PF17321">
    <property type="entry name" value="Vac17"/>
    <property type="match status" value="1"/>
</dbReference>
<feature type="compositionally biased region" description="Basic residues" evidence="1">
    <location>
        <begin position="213"/>
        <end position="223"/>
    </location>
</feature>
<proteinExistence type="predicted"/>
<feature type="region of interest" description="Disordered" evidence="1">
    <location>
        <begin position="141"/>
        <end position="181"/>
    </location>
</feature>
<feature type="compositionally biased region" description="Polar residues" evidence="1">
    <location>
        <begin position="163"/>
        <end position="179"/>
    </location>
</feature>
<accession>A0A1E5RHE3</accession>
<dbReference type="InParanoid" id="A0A1E5RHE3"/>
<protein>
    <submittedName>
        <fullName evidence="2">Uncharacterized protein</fullName>
    </submittedName>
</protein>
<keyword evidence="3" id="KW-1185">Reference proteome</keyword>
<gene>
    <name evidence="2" type="ORF">AWRI3579_g1661</name>
</gene>
<dbReference type="Proteomes" id="UP000095728">
    <property type="component" value="Unassembled WGS sequence"/>
</dbReference>
<reference evidence="3" key="1">
    <citation type="journal article" date="2016" name="Genome Announc.">
        <title>Genome sequences of three species of Hanseniaspora isolated from spontaneous wine fermentations.</title>
        <authorList>
            <person name="Sternes P.R."/>
            <person name="Lee D."/>
            <person name="Kutyna D.R."/>
            <person name="Borneman A.R."/>
        </authorList>
    </citation>
    <scope>NUCLEOTIDE SEQUENCE [LARGE SCALE GENOMIC DNA]</scope>
    <source>
        <strain evidence="3">AWRI3579</strain>
    </source>
</reference>
<evidence type="ECO:0000256" key="1">
    <source>
        <dbReference type="SAM" id="MobiDB-lite"/>
    </source>
</evidence>
<evidence type="ECO:0000313" key="2">
    <source>
        <dbReference type="EMBL" id="OEJ86321.1"/>
    </source>
</evidence>
<dbReference type="GO" id="GO:0000011">
    <property type="term" value="P:vacuole inheritance"/>
    <property type="evidence" value="ECO:0007669"/>
    <property type="project" value="InterPro"/>
</dbReference>
<comment type="caution">
    <text evidence="2">The sequence shown here is derived from an EMBL/GenBank/DDBJ whole genome shotgun (WGS) entry which is preliminary data.</text>
</comment>
<organism evidence="2 3">
    <name type="scientific">Hanseniaspora osmophila</name>
    <dbReference type="NCBI Taxonomy" id="56408"/>
    <lineage>
        <taxon>Eukaryota</taxon>
        <taxon>Fungi</taxon>
        <taxon>Dikarya</taxon>
        <taxon>Ascomycota</taxon>
        <taxon>Saccharomycotina</taxon>
        <taxon>Saccharomycetes</taxon>
        <taxon>Saccharomycodales</taxon>
        <taxon>Saccharomycodaceae</taxon>
        <taxon>Hanseniaspora</taxon>
    </lineage>
</organism>
<dbReference type="InterPro" id="IPR035293">
    <property type="entry name" value="Vac17"/>
</dbReference>
<dbReference type="AlphaFoldDB" id="A0A1E5RHE3"/>
<dbReference type="FunCoup" id="A0A1E5RHE3">
    <property type="interactions" value="23"/>
</dbReference>
<evidence type="ECO:0000313" key="3">
    <source>
        <dbReference type="Proteomes" id="UP000095728"/>
    </source>
</evidence>